<proteinExistence type="predicted"/>
<dbReference type="Proteomes" id="UP000604825">
    <property type="component" value="Unassembled WGS sequence"/>
</dbReference>
<evidence type="ECO:0000313" key="2">
    <source>
        <dbReference type="EMBL" id="CAD6269352.1"/>
    </source>
</evidence>
<reference evidence="2" key="1">
    <citation type="submission" date="2020-10" db="EMBL/GenBank/DDBJ databases">
        <authorList>
            <person name="Han B."/>
            <person name="Lu T."/>
            <person name="Zhao Q."/>
            <person name="Huang X."/>
            <person name="Zhao Y."/>
        </authorList>
    </citation>
    <scope>NUCLEOTIDE SEQUENCE</scope>
</reference>
<accession>A0A811RHA1</accession>
<keyword evidence="1" id="KW-1133">Transmembrane helix</keyword>
<dbReference type="EMBL" id="CAJGYO010000015">
    <property type="protein sequence ID" value="CAD6269352.1"/>
    <property type="molecule type" value="Genomic_DNA"/>
</dbReference>
<gene>
    <name evidence="2" type="ORF">NCGR_LOCUS52656</name>
</gene>
<organism evidence="2 3">
    <name type="scientific">Miscanthus lutarioriparius</name>
    <dbReference type="NCBI Taxonomy" id="422564"/>
    <lineage>
        <taxon>Eukaryota</taxon>
        <taxon>Viridiplantae</taxon>
        <taxon>Streptophyta</taxon>
        <taxon>Embryophyta</taxon>
        <taxon>Tracheophyta</taxon>
        <taxon>Spermatophyta</taxon>
        <taxon>Magnoliopsida</taxon>
        <taxon>Liliopsida</taxon>
        <taxon>Poales</taxon>
        <taxon>Poaceae</taxon>
        <taxon>PACMAD clade</taxon>
        <taxon>Panicoideae</taxon>
        <taxon>Andropogonodae</taxon>
        <taxon>Andropogoneae</taxon>
        <taxon>Saccharinae</taxon>
        <taxon>Miscanthus</taxon>
    </lineage>
</organism>
<keyword evidence="3" id="KW-1185">Reference proteome</keyword>
<dbReference type="AlphaFoldDB" id="A0A811RHA1"/>
<evidence type="ECO:0000256" key="1">
    <source>
        <dbReference type="SAM" id="Phobius"/>
    </source>
</evidence>
<evidence type="ECO:0000313" key="3">
    <source>
        <dbReference type="Proteomes" id="UP000604825"/>
    </source>
</evidence>
<keyword evidence="1" id="KW-0472">Membrane</keyword>
<comment type="caution">
    <text evidence="2">The sequence shown here is derived from an EMBL/GenBank/DDBJ whole genome shotgun (WGS) entry which is preliminary data.</text>
</comment>
<protein>
    <submittedName>
        <fullName evidence="2">Uncharacterized protein</fullName>
    </submittedName>
</protein>
<name>A0A811RHA1_9POAL</name>
<sequence>MSQALSSIARTRRSARVAPLAVVRAVAPLPIAADVEPMEDDVTGLPLIMCPDCRDVRVFAATTMQSKCNNGKRYFKCPRKKFSNASAVGKCKSYWFGEEYVVYLHDNGYLLAAGSTIAEALTTEVPEVVGKIDSLEKNLKKVKEMVGKNREGIGSCICLVCGCVNVTLFLVLEWL</sequence>
<feature type="transmembrane region" description="Helical" evidence="1">
    <location>
        <begin position="153"/>
        <end position="172"/>
    </location>
</feature>
<dbReference type="OrthoDB" id="681879at2759"/>
<keyword evidence="1" id="KW-0812">Transmembrane</keyword>